<dbReference type="PANTHER" id="PTHR23155">
    <property type="entry name" value="DISEASE RESISTANCE PROTEIN RP"/>
    <property type="match status" value="1"/>
</dbReference>
<dbReference type="InterPro" id="IPR032675">
    <property type="entry name" value="LRR_dom_sf"/>
</dbReference>
<feature type="domain" description="Disease resistance protein winged helix" evidence="14">
    <location>
        <begin position="431"/>
        <end position="501"/>
    </location>
</feature>
<dbReference type="InterPro" id="IPR027417">
    <property type="entry name" value="P-loop_NTPase"/>
</dbReference>
<evidence type="ECO:0000256" key="5">
    <source>
        <dbReference type="ARBA" id="ARBA00022614"/>
    </source>
</evidence>
<keyword evidence="6" id="KW-0381">Hypersensitive response</keyword>
<keyword evidence="8" id="KW-0547">Nucleotide-binding</keyword>
<dbReference type="SUPFAM" id="SSF52058">
    <property type="entry name" value="L domain-like"/>
    <property type="match status" value="1"/>
</dbReference>
<comment type="caution">
    <text evidence="15">The sequence shown here is derived from an EMBL/GenBank/DDBJ whole genome shotgun (WGS) entry which is preliminary data.</text>
</comment>
<evidence type="ECO:0000259" key="12">
    <source>
        <dbReference type="Pfam" id="PF00931"/>
    </source>
</evidence>
<keyword evidence="5" id="KW-0433">Leucine-rich repeat</keyword>
<keyword evidence="7" id="KW-0677">Repeat</keyword>
<evidence type="ECO:0000256" key="2">
    <source>
        <dbReference type="ARBA" id="ARBA00004496"/>
    </source>
</evidence>
<dbReference type="Gene3D" id="3.40.50.300">
    <property type="entry name" value="P-loop containing nucleotide triphosphate hydrolases"/>
    <property type="match status" value="1"/>
</dbReference>
<evidence type="ECO:0000313" key="15">
    <source>
        <dbReference type="EMBL" id="KAL2492628.1"/>
    </source>
</evidence>
<keyword evidence="9" id="KW-0611">Plant defense</keyword>
<comment type="function">
    <text evidence="1">Confers resistance to late blight (Phytophthora infestans) races carrying the avirulence gene Avr1. Resistance proteins guard the plant against pathogens that contain an appropriate avirulence protein via an indirect interaction with this avirulence protein. That triggers a defense system including the hypersensitive response, which restricts the pathogen growth.</text>
</comment>
<dbReference type="GO" id="GO:0009626">
    <property type="term" value="P:plant-type hypersensitive response"/>
    <property type="evidence" value="ECO:0007669"/>
    <property type="project" value="UniProtKB-KW"/>
</dbReference>
<dbReference type="Proteomes" id="UP001604336">
    <property type="component" value="Unassembled WGS sequence"/>
</dbReference>
<dbReference type="Gene3D" id="1.20.5.4130">
    <property type="match status" value="1"/>
</dbReference>
<feature type="domain" description="NB-ARC" evidence="12">
    <location>
        <begin position="176"/>
        <end position="347"/>
    </location>
</feature>
<evidence type="ECO:0000313" key="16">
    <source>
        <dbReference type="Proteomes" id="UP001604336"/>
    </source>
</evidence>
<dbReference type="InterPro" id="IPR041118">
    <property type="entry name" value="Rx_N"/>
</dbReference>
<comment type="subcellular location">
    <subcellularLocation>
        <location evidence="2">Cytoplasm</location>
    </subcellularLocation>
</comment>
<protein>
    <submittedName>
        <fullName evidence="15">Disease resistance RPP8-like protein 3</fullName>
    </submittedName>
</protein>
<feature type="compositionally biased region" description="Polar residues" evidence="11">
    <location>
        <begin position="148"/>
        <end position="158"/>
    </location>
</feature>
<dbReference type="PANTHER" id="PTHR23155:SF1152">
    <property type="entry name" value="AAA+ ATPASE DOMAIN-CONTAINING PROTEIN"/>
    <property type="match status" value="1"/>
</dbReference>
<dbReference type="EMBL" id="JBFOLK010000008">
    <property type="protein sequence ID" value="KAL2492628.1"/>
    <property type="molecule type" value="Genomic_DNA"/>
</dbReference>
<dbReference type="InterPro" id="IPR042197">
    <property type="entry name" value="Apaf_helical"/>
</dbReference>
<comment type="similarity">
    <text evidence="3">Belongs to the disease resistance NB-LRR family.</text>
</comment>
<evidence type="ECO:0000256" key="6">
    <source>
        <dbReference type="ARBA" id="ARBA00022667"/>
    </source>
</evidence>
<organism evidence="15 16">
    <name type="scientific">Abeliophyllum distichum</name>
    <dbReference type="NCBI Taxonomy" id="126358"/>
    <lineage>
        <taxon>Eukaryota</taxon>
        <taxon>Viridiplantae</taxon>
        <taxon>Streptophyta</taxon>
        <taxon>Embryophyta</taxon>
        <taxon>Tracheophyta</taxon>
        <taxon>Spermatophyta</taxon>
        <taxon>Magnoliopsida</taxon>
        <taxon>eudicotyledons</taxon>
        <taxon>Gunneridae</taxon>
        <taxon>Pentapetalae</taxon>
        <taxon>asterids</taxon>
        <taxon>lamiids</taxon>
        <taxon>Lamiales</taxon>
        <taxon>Oleaceae</taxon>
        <taxon>Forsythieae</taxon>
        <taxon>Abeliophyllum</taxon>
    </lineage>
</organism>
<dbReference type="FunFam" id="3.40.50.300:FF:001091">
    <property type="entry name" value="Probable disease resistance protein At1g61300"/>
    <property type="match status" value="1"/>
</dbReference>
<keyword evidence="16" id="KW-1185">Reference proteome</keyword>
<dbReference type="Gene3D" id="1.10.8.430">
    <property type="entry name" value="Helical domain of apoptotic protease-activating factors"/>
    <property type="match status" value="1"/>
</dbReference>
<dbReference type="GO" id="GO:0005524">
    <property type="term" value="F:ATP binding"/>
    <property type="evidence" value="ECO:0007669"/>
    <property type="project" value="UniProtKB-KW"/>
</dbReference>
<evidence type="ECO:0000256" key="11">
    <source>
        <dbReference type="SAM" id="MobiDB-lite"/>
    </source>
</evidence>
<dbReference type="Pfam" id="PF23559">
    <property type="entry name" value="WHD_DRP"/>
    <property type="match status" value="1"/>
</dbReference>
<accession>A0ABD1RWF2</accession>
<reference evidence="16" key="1">
    <citation type="submission" date="2024-07" db="EMBL/GenBank/DDBJ databases">
        <title>Two chromosome-level genome assemblies of Korean endemic species Abeliophyllum distichum and Forsythia ovata (Oleaceae).</title>
        <authorList>
            <person name="Jang H."/>
        </authorList>
    </citation>
    <scope>NUCLEOTIDE SEQUENCE [LARGE SCALE GENOMIC DNA]</scope>
</reference>
<sequence>MAYAALVSLTHVLDQTLNRDYQYLILGEKQQIASLLEKVSFLQDFLENSSQKNIKTVECLESQIRDAAYKAEDIIESHMTDRICEESASHGDDRIWHILTKPFAWARHALAWFGFTIFFHKLEKVIKEIDSIKKRMEKIKDESDFHDQQQQTKSTLHVRSSRNDPGGKGVVVGFDDDMLEIKTRLTRGSSDLQTVALVGMGGIGKTTLAQKVYDDAFIEYHFDIRAWVTVSQNYNLQEILLGLLDCTKKLSNEMHNESIDKLVELLYKTLKGTRYLIVMDDVWDTKFWDDASVKSAFPNDKNGSRIMLTTREEKVAFSANSCPPLHRMRFLDEEDSWKLFCGKVFGEDCCPPELVEIGTKIVQHCKGLPLAIVVIGGLLSKLTRTQHEWRNVAENLSLVITSNDERYSNILSLSHNNLPHHLKWCFLYMGVFPEDSNIRVSTLVKLWISEGFIKLVQFKRLEDVAYEYLLDLVERSLIMISEKSSIGKIKACKIHDLLRDLLLIEAKKESFFHVTNRRFDCLPQGTSARRLSIHKKIYIYSGAEILSTSLPRSILNFLVERCSPSKVLNSRLLRVLHKAGARPNNILGPVNLRYFTATIYSDGFGSWERSLESIHKFRNLQTLHLHQGSFYFSSMRLFPLNLSPEIWKMTQLRHVQLEAAVNLPDPPSAEIGGENSLIVLENLQTLSLIKNFRCIDEVLKRISKLKKLGICYGKEPTDWSYYCLNNLVDLDKLEALKCFFCWKSPSFLKNVKFPELLKKLTFVHGNIPWEDMTIVGSLPNLQVLKLRSHAFLGPEWEPNEGEFLQLKFLLLENVDLKYWRADSIHFPKLERLFIQLCIHLEEIPSGIGEITTLESIEVYYCRDSLVSSAKKIQETQKSFGYDDFQVRIERGVFSQPSLMCKVITIMNFVIILEKIIDKLLEAHHK</sequence>
<evidence type="ECO:0000256" key="10">
    <source>
        <dbReference type="ARBA" id="ARBA00022840"/>
    </source>
</evidence>
<evidence type="ECO:0000259" key="13">
    <source>
        <dbReference type="Pfam" id="PF18052"/>
    </source>
</evidence>
<evidence type="ECO:0000256" key="8">
    <source>
        <dbReference type="ARBA" id="ARBA00022741"/>
    </source>
</evidence>
<dbReference type="InterPro" id="IPR044974">
    <property type="entry name" value="Disease_R_plants"/>
</dbReference>
<dbReference type="Gene3D" id="3.80.10.10">
    <property type="entry name" value="Ribonuclease Inhibitor"/>
    <property type="match status" value="1"/>
</dbReference>
<feature type="domain" description="Disease resistance N-terminal" evidence="13">
    <location>
        <begin position="8"/>
        <end position="86"/>
    </location>
</feature>
<dbReference type="FunFam" id="1.10.10.10:FF:000322">
    <property type="entry name" value="Probable disease resistance protein At1g63360"/>
    <property type="match status" value="1"/>
</dbReference>
<evidence type="ECO:0000256" key="3">
    <source>
        <dbReference type="ARBA" id="ARBA00008894"/>
    </source>
</evidence>
<dbReference type="PRINTS" id="PR00364">
    <property type="entry name" value="DISEASERSIST"/>
</dbReference>
<evidence type="ECO:0000256" key="4">
    <source>
        <dbReference type="ARBA" id="ARBA00022490"/>
    </source>
</evidence>
<evidence type="ECO:0000256" key="9">
    <source>
        <dbReference type="ARBA" id="ARBA00022821"/>
    </source>
</evidence>
<dbReference type="Pfam" id="PF18052">
    <property type="entry name" value="Rx_N"/>
    <property type="match status" value="1"/>
</dbReference>
<keyword evidence="4" id="KW-0963">Cytoplasm</keyword>
<dbReference type="InterPro" id="IPR038005">
    <property type="entry name" value="RX-like_CC"/>
</dbReference>
<dbReference type="Pfam" id="PF00931">
    <property type="entry name" value="NB-ARC"/>
    <property type="match status" value="1"/>
</dbReference>
<evidence type="ECO:0000256" key="1">
    <source>
        <dbReference type="ARBA" id="ARBA00002074"/>
    </source>
</evidence>
<name>A0ABD1RWF2_9LAMI</name>
<evidence type="ECO:0000256" key="7">
    <source>
        <dbReference type="ARBA" id="ARBA00022737"/>
    </source>
</evidence>
<evidence type="ECO:0000259" key="14">
    <source>
        <dbReference type="Pfam" id="PF23559"/>
    </source>
</evidence>
<dbReference type="GO" id="GO:0051607">
    <property type="term" value="P:defense response to virus"/>
    <property type="evidence" value="ECO:0007669"/>
    <property type="project" value="UniProtKB-ARBA"/>
</dbReference>
<dbReference type="SUPFAM" id="SSF52540">
    <property type="entry name" value="P-loop containing nucleoside triphosphate hydrolases"/>
    <property type="match status" value="1"/>
</dbReference>
<dbReference type="CDD" id="cd14798">
    <property type="entry name" value="RX-CC_like"/>
    <property type="match status" value="1"/>
</dbReference>
<proteinExistence type="inferred from homology"/>
<dbReference type="InterPro" id="IPR002182">
    <property type="entry name" value="NB-ARC"/>
</dbReference>
<dbReference type="InterPro" id="IPR058922">
    <property type="entry name" value="WHD_DRP"/>
</dbReference>
<gene>
    <name evidence="15" type="ORF">Adt_28256</name>
</gene>
<dbReference type="GO" id="GO:0005737">
    <property type="term" value="C:cytoplasm"/>
    <property type="evidence" value="ECO:0007669"/>
    <property type="project" value="UniProtKB-SubCell"/>
</dbReference>
<keyword evidence="10" id="KW-0067">ATP-binding</keyword>
<feature type="region of interest" description="Disordered" evidence="11">
    <location>
        <begin position="140"/>
        <end position="168"/>
    </location>
</feature>
<dbReference type="AlphaFoldDB" id="A0ABD1RWF2"/>
<dbReference type="Gene3D" id="1.10.10.10">
    <property type="entry name" value="Winged helix-like DNA-binding domain superfamily/Winged helix DNA-binding domain"/>
    <property type="match status" value="1"/>
</dbReference>
<dbReference type="InterPro" id="IPR036388">
    <property type="entry name" value="WH-like_DNA-bd_sf"/>
</dbReference>